<dbReference type="PROSITE" id="PS51196">
    <property type="entry name" value="SECA_MOTOR_DEAD"/>
    <property type="match status" value="1"/>
</dbReference>
<dbReference type="PANTHER" id="PTHR30612:SF0">
    <property type="entry name" value="CHLOROPLAST PROTEIN-TRANSPORTING ATPASE"/>
    <property type="match status" value="1"/>
</dbReference>
<dbReference type="GO" id="GO:0065002">
    <property type="term" value="P:intracellular protein transmembrane transport"/>
    <property type="evidence" value="ECO:0007669"/>
    <property type="project" value="UniProtKB-UniRule"/>
</dbReference>
<dbReference type="Pfam" id="PF07517">
    <property type="entry name" value="SecA_DEAD"/>
    <property type="match status" value="1"/>
</dbReference>
<keyword evidence="18" id="KW-0347">Helicase</keyword>
<organism evidence="18 19">
    <name type="scientific">Bernardetia litoralis (strain ATCC 23117 / DSM 6794 / NBRC 15988 / NCIMB 1366 / Fx l1 / Sio-4)</name>
    <name type="common">Flexibacter litoralis</name>
    <dbReference type="NCBI Taxonomy" id="880071"/>
    <lineage>
        <taxon>Bacteria</taxon>
        <taxon>Pseudomonadati</taxon>
        <taxon>Bacteroidota</taxon>
        <taxon>Cytophagia</taxon>
        <taxon>Cytophagales</taxon>
        <taxon>Bernardetiaceae</taxon>
        <taxon>Bernardetia</taxon>
    </lineage>
</organism>
<dbReference type="PRINTS" id="PR00906">
    <property type="entry name" value="SECA"/>
</dbReference>
<evidence type="ECO:0000256" key="6">
    <source>
        <dbReference type="ARBA" id="ARBA00022519"/>
    </source>
</evidence>
<keyword evidence="18" id="KW-0378">Hydrolase</keyword>
<dbReference type="InterPro" id="IPR011116">
    <property type="entry name" value="SecA_Wing/Scaffold"/>
</dbReference>
<dbReference type="OrthoDB" id="9805579at2"/>
<dbReference type="Gene3D" id="3.40.50.300">
    <property type="entry name" value="P-loop containing nucleotide triphosphate hydrolases"/>
    <property type="match status" value="3"/>
</dbReference>
<keyword evidence="4 13" id="KW-1003">Cell membrane</keyword>
<dbReference type="HOGENOM" id="CLU_005314_0_0_10"/>
<accession>I4AHI7</accession>
<feature type="binding site" evidence="13">
    <location>
        <position position="191"/>
    </location>
    <ligand>
        <name>ATP</name>
        <dbReference type="ChEBI" id="CHEBI:30616"/>
    </ligand>
</feature>
<comment type="subcellular location">
    <subcellularLocation>
        <location evidence="13">Cell inner membrane</location>
        <topology evidence="13">Peripheral membrane protein</topology>
        <orientation evidence="13">Cytoplasmic side</orientation>
    </subcellularLocation>
    <subcellularLocation>
        <location evidence="13">Cytoplasm</location>
    </subcellularLocation>
    <subcellularLocation>
        <location evidence="1">Membrane</location>
        <topology evidence="1">Peripheral membrane protein</topology>
    </subcellularLocation>
    <text evidence="13">Distribution is 50-50.</text>
</comment>
<dbReference type="FunFam" id="3.40.50.300:FF:000429">
    <property type="entry name" value="Preprotein translocase subunit SecA"/>
    <property type="match status" value="1"/>
</dbReference>
<dbReference type="SMART" id="SM00958">
    <property type="entry name" value="SecA_PP_bind"/>
    <property type="match status" value="1"/>
</dbReference>
<dbReference type="InterPro" id="IPR011115">
    <property type="entry name" value="SecA_DEAD"/>
</dbReference>
<dbReference type="GO" id="GO:0008564">
    <property type="term" value="F:protein-exporting ATPase activity"/>
    <property type="evidence" value="ECO:0007669"/>
    <property type="project" value="UniProtKB-EC"/>
</dbReference>
<dbReference type="PROSITE" id="PS51192">
    <property type="entry name" value="HELICASE_ATP_BIND_1"/>
    <property type="match status" value="1"/>
</dbReference>
<dbReference type="GO" id="GO:0031522">
    <property type="term" value="C:cell envelope Sec protein transport complex"/>
    <property type="evidence" value="ECO:0007669"/>
    <property type="project" value="TreeGrafter"/>
</dbReference>
<evidence type="ECO:0000256" key="1">
    <source>
        <dbReference type="ARBA" id="ARBA00004170"/>
    </source>
</evidence>
<evidence type="ECO:0000256" key="5">
    <source>
        <dbReference type="ARBA" id="ARBA00022490"/>
    </source>
</evidence>
<dbReference type="GO" id="GO:0004386">
    <property type="term" value="F:helicase activity"/>
    <property type="evidence" value="ECO:0007669"/>
    <property type="project" value="UniProtKB-KW"/>
</dbReference>
<evidence type="ECO:0000256" key="3">
    <source>
        <dbReference type="ARBA" id="ARBA00022448"/>
    </source>
</evidence>
<dbReference type="SUPFAM" id="SSF81886">
    <property type="entry name" value="Helical scaffold and wing domains of SecA"/>
    <property type="match status" value="1"/>
</dbReference>
<feature type="binding site" evidence="13">
    <location>
        <position position="708"/>
    </location>
    <ligand>
        <name>ATP</name>
        <dbReference type="ChEBI" id="CHEBI:30616"/>
    </ligand>
</feature>
<dbReference type="InterPro" id="IPR000185">
    <property type="entry name" value="SecA"/>
</dbReference>
<dbReference type="Gene3D" id="3.90.1440.10">
    <property type="entry name" value="SecA, preprotein cross-linking domain"/>
    <property type="match status" value="1"/>
</dbReference>
<evidence type="ECO:0000256" key="12">
    <source>
        <dbReference type="ARBA" id="ARBA00023136"/>
    </source>
</evidence>
<evidence type="ECO:0000256" key="2">
    <source>
        <dbReference type="ARBA" id="ARBA00007650"/>
    </source>
</evidence>
<evidence type="ECO:0000313" key="18">
    <source>
        <dbReference type="EMBL" id="AFM03422.1"/>
    </source>
</evidence>
<dbReference type="STRING" id="880071.Fleli_0973"/>
<dbReference type="InterPro" id="IPR011130">
    <property type="entry name" value="SecA_preprotein_X-link_dom"/>
</dbReference>
<feature type="binding site" evidence="13">
    <location>
        <begin position="209"/>
        <end position="213"/>
    </location>
    <ligand>
        <name>ATP</name>
        <dbReference type="ChEBI" id="CHEBI:30616"/>
    </ligand>
</feature>
<evidence type="ECO:0000256" key="4">
    <source>
        <dbReference type="ARBA" id="ARBA00022475"/>
    </source>
</evidence>
<keyword evidence="9 13" id="KW-0653">Protein transport</keyword>
<dbReference type="EC" id="7.4.2.8" evidence="13"/>
<dbReference type="NCBIfam" id="NF009536">
    <property type="entry name" value="PRK12901.1"/>
    <property type="match status" value="1"/>
</dbReference>
<comment type="similarity">
    <text evidence="2 13">Belongs to the SecA family.</text>
</comment>
<dbReference type="GO" id="GO:0017038">
    <property type="term" value="P:protein import"/>
    <property type="evidence" value="ECO:0007669"/>
    <property type="project" value="InterPro"/>
</dbReference>
<name>I4AHI7_BERLS</name>
<evidence type="ECO:0000256" key="9">
    <source>
        <dbReference type="ARBA" id="ARBA00022927"/>
    </source>
</evidence>
<dbReference type="Pfam" id="PF21090">
    <property type="entry name" value="P-loop_SecA"/>
    <property type="match status" value="2"/>
</dbReference>
<dbReference type="eggNOG" id="COG0653">
    <property type="taxonomic scope" value="Bacteria"/>
</dbReference>
<dbReference type="PROSITE" id="PS51194">
    <property type="entry name" value="HELICASE_CTER"/>
    <property type="match status" value="1"/>
</dbReference>
<gene>
    <name evidence="13" type="primary">secA</name>
    <name evidence="18" type="ordered locus">Fleli_0973</name>
</gene>
<reference evidence="19" key="1">
    <citation type="submission" date="2012-06" db="EMBL/GenBank/DDBJ databases">
        <title>The complete genome of Flexibacter litoralis DSM 6794.</title>
        <authorList>
            <person name="Lucas S."/>
            <person name="Copeland A."/>
            <person name="Lapidus A."/>
            <person name="Glavina del Rio T."/>
            <person name="Dalin E."/>
            <person name="Tice H."/>
            <person name="Bruce D."/>
            <person name="Goodwin L."/>
            <person name="Pitluck S."/>
            <person name="Peters L."/>
            <person name="Ovchinnikova G."/>
            <person name="Lu M."/>
            <person name="Kyrpides N."/>
            <person name="Mavromatis K."/>
            <person name="Ivanova N."/>
            <person name="Brettin T."/>
            <person name="Detter J.C."/>
            <person name="Han C."/>
            <person name="Larimer F."/>
            <person name="Land M."/>
            <person name="Hauser L."/>
            <person name="Markowitz V."/>
            <person name="Cheng J.-F."/>
            <person name="Hugenholtz P."/>
            <person name="Woyke T."/>
            <person name="Wu D."/>
            <person name="Spring S."/>
            <person name="Lang E."/>
            <person name="Kopitz M."/>
            <person name="Brambilla E."/>
            <person name="Klenk H.-P."/>
            <person name="Eisen J.A."/>
        </authorList>
    </citation>
    <scope>NUCLEOTIDE SEQUENCE [LARGE SCALE GENOMIC DNA]</scope>
    <source>
        <strain evidence="19">ATCC 23117 / DSM 6794 / NBRC 15988 / NCIMB 1366 / Sio-4</strain>
    </source>
</reference>
<evidence type="ECO:0000259" key="15">
    <source>
        <dbReference type="PROSITE" id="PS51192"/>
    </source>
</evidence>
<feature type="region of interest" description="Disordered" evidence="14">
    <location>
        <begin position="1072"/>
        <end position="1104"/>
    </location>
</feature>
<dbReference type="InterPro" id="IPR001650">
    <property type="entry name" value="Helicase_C-like"/>
</dbReference>
<dbReference type="PATRIC" id="fig|880071.3.peg.948"/>
<keyword evidence="3 13" id="KW-0813">Transport</keyword>
<dbReference type="InterPro" id="IPR036266">
    <property type="entry name" value="SecA_Wing/Scaffold_sf"/>
</dbReference>
<comment type="subunit">
    <text evidence="13">Monomer and homodimer. Part of the essential Sec protein translocation apparatus which comprises SecA, SecYEG and auxiliary proteins SecDF. Other proteins may also be involved.</text>
</comment>
<evidence type="ECO:0000256" key="11">
    <source>
        <dbReference type="ARBA" id="ARBA00023010"/>
    </source>
</evidence>
<dbReference type="SMART" id="SM00957">
    <property type="entry name" value="SecA_DEAD"/>
    <property type="match status" value="1"/>
</dbReference>
<keyword evidence="5 13" id="KW-0963">Cytoplasm</keyword>
<dbReference type="InterPro" id="IPR014001">
    <property type="entry name" value="Helicase_ATP-bd"/>
</dbReference>
<dbReference type="EMBL" id="CP003345">
    <property type="protein sequence ID" value="AFM03422.1"/>
    <property type="molecule type" value="Genomic_DNA"/>
</dbReference>
<dbReference type="Proteomes" id="UP000006054">
    <property type="component" value="Chromosome"/>
</dbReference>
<dbReference type="InterPro" id="IPR014018">
    <property type="entry name" value="SecA_motor_DEAD"/>
</dbReference>
<dbReference type="GO" id="GO:0005829">
    <property type="term" value="C:cytosol"/>
    <property type="evidence" value="ECO:0007669"/>
    <property type="project" value="TreeGrafter"/>
</dbReference>
<comment type="function">
    <text evidence="13">Part of the Sec protein translocase complex. Interacts with the SecYEG preprotein conducting channel. Has a central role in coupling the hydrolysis of ATP to the transfer of proteins into and across the cell membrane, serving as an ATP-driven molecular motor driving the stepwise translocation of polypeptide chains across the membrane.</text>
</comment>
<keyword evidence="8 13" id="KW-0067">ATP-binding</keyword>
<keyword evidence="6 13" id="KW-0997">Cell inner membrane</keyword>
<dbReference type="SUPFAM" id="SSF81767">
    <property type="entry name" value="Pre-protein crosslinking domain of SecA"/>
    <property type="match status" value="1"/>
</dbReference>
<keyword evidence="7 13" id="KW-0547">Nucleotide-binding</keyword>
<evidence type="ECO:0000259" key="17">
    <source>
        <dbReference type="PROSITE" id="PS51196"/>
    </source>
</evidence>
<dbReference type="AlphaFoldDB" id="I4AHI7"/>
<dbReference type="CDD" id="cd17928">
    <property type="entry name" value="DEXDc_SecA"/>
    <property type="match status" value="1"/>
</dbReference>
<dbReference type="PANTHER" id="PTHR30612">
    <property type="entry name" value="SECA INNER MEMBRANE COMPONENT OF SEC PROTEIN SECRETION SYSTEM"/>
    <property type="match status" value="1"/>
</dbReference>
<feature type="compositionally biased region" description="Polar residues" evidence="14">
    <location>
        <begin position="1078"/>
        <end position="1101"/>
    </location>
</feature>
<evidence type="ECO:0000256" key="13">
    <source>
        <dbReference type="HAMAP-Rule" id="MF_01382"/>
    </source>
</evidence>
<dbReference type="InterPro" id="IPR020937">
    <property type="entry name" value="SecA_CS"/>
</dbReference>
<keyword evidence="11 13" id="KW-0811">Translocation</keyword>
<dbReference type="Gene3D" id="1.10.3060.10">
    <property type="entry name" value="Helical scaffold and wing domains of SecA"/>
    <property type="match status" value="1"/>
</dbReference>
<keyword evidence="10 13" id="KW-1278">Translocase</keyword>
<dbReference type="Pfam" id="PF01043">
    <property type="entry name" value="SecA_PP_bind"/>
    <property type="match status" value="1"/>
</dbReference>
<feature type="domain" description="Helicase C-terminal" evidence="16">
    <location>
        <begin position="626"/>
        <end position="802"/>
    </location>
</feature>
<dbReference type="GO" id="GO:0005524">
    <property type="term" value="F:ATP binding"/>
    <property type="evidence" value="ECO:0007669"/>
    <property type="project" value="UniProtKB-UniRule"/>
</dbReference>
<evidence type="ECO:0000256" key="8">
    <source>
        <dbReference type="ARBA" id="ARBA00022840"/>
    </source>
</evidence>
<evidence type="ECO:0000256" key="14">
    <source>
        <dbReference type="SAM" id="MobiDB-lite"/>
    </source>
</evidence>
<proteinExistence type="inferred from homology"/>
<evidence type="ECO:0000259" key="16">
    <source>
        <dbReference type="PROSITE" id="PS51194"/>
    </source>
</evidence>
<dbReference type="CDD" id="cd18803">
    <property type="entry name" value="SF2_C_secA"/>
    <property type="match status" value="1"/>
</dbReference>
<keyword evidence="19" id="KW-1185">Reference proteome</keyword>
<evidence type="ECO:0000256" key="10">
    <source>
        <dbReference type="ARBA" id="ARBA00022967"/>
    </source>
</evidence>
<dbReference type="InterPro" id="IPR036670">
    <property type="entry name" value="SecA_X-link_sf"/>
</dbReference>
<dbReference type="KEGG" id="fli:Fleli_0973"/>
<dbReference type="InterPro" id="IPR027417">
    <property type="entry name" value="P-loop_NTPase"/>
</dbReference>
<evidence type="ECO:0000256" key="7">
    <source>
        <dbReference type="ARBA" id="ARBA00022741"/>
    </source>
</evidence>
<dbReference type="PROSITE" id="PS01312">
    <property type="entry name" value="SECA"/>
    <property type="match status" value="1"/>
</dbReference>
<dbReference type="FunFam" id="3.40.50.300:FF:000246">
    <property type="entry name" value="Preprotein translocase subunit SecA"/>
    <property type="match status" value="1"/>
</dbReference>
<dbReference type="GO" id="GO:0043952">
    <property type="term" value="P:protein transport by the Sec complex"/>
    <property type="evidence" value="ECO:0007669"/>
    <property type="project" value="TreeGrafter"/>
</dbReference>
<dbReference type="InterPro" id="IPR044722">
    <property type="entry name" value="SecA_SF2_C"/>
</dbReference>
<dbReference type="HAMAP" id="MF_01382">
    <property type="entry name" value="SecA"/>
    <property type="match status" value="1"/>
</dbReference>
<dbReference type="RefSeq" id="WP_014796880.1">
    <property type="nucleotide sequence ID" value="NC_018018.1"/>
</dbReference>
<sequence length="1138" mass="131082">MFNSITSVVAKVFGTKSERDRKKLIPYVEQVNQEYKGLHGLTDDQLRAKTRDVRAEIRQHVSEIDTSITEFKKQIEDKPEMDINEKEKIFIQIDKLEKDRNVKLDEVLDKVLPVVFAIVKDTARRWTENKQITVTATDHDHSIIQKRQQEGRYNNEIEIIGEGENAQAIWHNKWTAMGQEMEWNMVHYDVQIMGGVVLYEGRIAEMATGEGKTLVATLPAFLRALSGKGVHVITVNDYLAKRDSEWVAPIFEFHEMNVDCIDKHQPNTEARRKAYAADITYGTNNEFGFDYLRDNMARETEELVQRGHYFAMIDEVDSVLIDDARTPLIISGPVQDAGTQEYDIFKPRIEKLIALQRKLSQDFLQDAKQKIKAGNEKEGGLSLFRAFRGLPEYKPLIKFLSESGMKALLQKTENEYLADNARRMPEADEPLYFFVEKKQNKVQLTEKGTHAITKDGEDPYFFVLPDVATKIARIDNDKDLDDKQKLETKEGLLTDYSIKTSRIHTVTQLLKAYTLFEKDTDYVVMEDKVKIVDEKTGRIMDGRRYSDGLHQALEAKESVEIEDATQTYATVTLQNYFRMYYRLSGMTGTAETEATEFWEIYKLDVVIVPTNRPIQRDDRQDKIFRSVREKYNAVADEIQHSVQAGRPVLVGTTTVENSEILSRMLQMRKIPHEVLNAKQHQKESEIVAKAGISGSVTIATNMAGRGTDIKLSPESKQAGGLAIIGTERHDSRRVDRQLRGRAGRQGDVGISQFFVSLEDPLMRMFGSDRIAKIMDRLGLEEGEVIQHSMITKSIENAQRKVEENHFGSRKNLLEYDDVMNQQREVIYKRRRNALFGERLELDIMLIFAKVSDQLVQIYKGDFEAFHLEVFSLLGIQTEITKSEFQSLNDQTISQRLYEEAYNAYRQKNKDIAEKVVPTLENIYAERGGNAREIIIPITDQRRMVQMPVNIVETIEKKGTNLVSTLEQTMVLSIIDNLWKEHLRNMDDLRQQVQMARFEQKDPLVIYKMEAFQLFRALLDEINQEITSFLSRAKLHEPDPEELEALQNAQRRQLEQQMRREQDAKRQMEINRAEEVDTTSDNQRAHGTQQNIAPTAPRTVSNEPKRNDVVTVRYKNGQVKQGKYKSVMSDVKNGNCVVI</sequence>
<protein>
    <recommendedName>
        <fullName evidence="13">Protein translocase subunit SecA</fullName>
        <ecNumber evidence="13">7.4.2.8</ecNumber>
    </recommendedName>
</protein>
<dbReference type="GO" id="GO:0005886">
    <property type="term" value="C:plasma membrane"/>
    <property type="evidence" value="ECO:0007669"/>
    <property type="project" value="UniProtKB-SubCell"/>
</dbReference>
<keyword evidence="12 13" id="KW-0472">Membrane</keyword>
<feature type="domain" description="SecA family profile" evidence="17">
    <location>
        <begin position="6"/>
        <end position="786"/>
    </location>
</feature>
<dbReference type="GO" id="GO:0006605">
    <property type="term" value="P:protein targeting"/>
    <property type="evidence" value="ECO:0007669"/>
    <property type="project" value="UniProtKB-UniRule"/>
</dbReference>
<dbReference type="Pfam" id="PF07516">
    <property type="entry name" value="SecA_SW"/>
    <property type="match status" value="1"/>
</dbReference>
<dbReference type="SUPFAM" id="SSF52540">
    <property type="entry name" value="P-loop containing nucleoside triphosphate hydrolases"/>
    <property type="match status" value="2"/>
</dbReference>
<feature type="domain" description="Helicase ATP-binding" evidence="15">
    <location>
        <begin position="193"/>
        <end position="352"/>
    </location>
</feature>
<evidence type="ECO:0000313" key="19">
    <source>
        <dbReference type="Proteomes" id="UP000006054"/>
    </source>
</evidence>
<comment type="catalytic activity">
    <reaction evidence="13">
        <text>ATP + H2O + cellular proteinSide 1 = ADP + phosphate + cellular proteinSide 2.</text>
        <dbReference type="EC" id="7.4.2.8"/>
    </reaction>
</comment>